<comment type="subcellular location">
    <subcellularLocation>
        <location evidence="1">Membrane</location>
        <topology evidence="1">Multi-pass membrane protein</topology>
    </subcellularLocation>
</comment>
<dbReference type="Pfam" id="PF00892">
    <property type="entry name" value="EamA"/>
    <property type="match status" value="2"/>
</dbReference>
<feature type="transmembrane region" description="Helical" evidence="6">
    <location>
        <begin position="230"/>
        <end position="249"/>
    </location>
</feature>
<comment type="caution">
    <text evidence="8">The sequence shown here is derived from an EMBL/GenBank/DDBJ whole genome shotgun (WGS) entry which is preliminary data.</text>
</comment>
<gene>
    <name evidence="8" type="ORF">DWE98_11625</name>
</gene>
<feature type="transmembrane region" description="Helical" evidence="6">
    <location>
        <begin position="198"/>
        <end position="218"/>
    </location>
</feature>
<dbReference type="InterPro" id="IPR000620">
    <property type="entry name" value="EamA_dom"/>
</dbReference>
<dbReference type="GO" id="GO:0016020">
    <property type="term" value="C:membrane"/>
    <property type="evidence" value="ECO:0007669"/>
    <property type="project" value="UniProtKB-SubCell"/>
</dbReference>
<proteinExistence type="inferred from homology"/>
<evidence type="ECO:0000256" key="1">
    <source>
        <dbReference type="ARBA" id="ARBA00004141"/>
    </source>
</evidence>
<keyword evidence="9" id="KW-1185">Reference proteome</keyword>
<evidence type="ECO:0000313" key="9">
    <source>
        <dbReference type="Proteomes" id="UP000255207"/>
    </source>
</evidence>
<accession>A0A370L6K0</accession>
<comment type="similarity">
    <text evidence="2">Belongs to the EamA transporter family.</text>
</comment>
<dbReference type="AlphaFoldDB" id="A0A370L6K0"/>
<feature type="transmembrane region" description="Helical" evidence="6">
    <location>
        <begin position="261"/>
        <end position="284"/>
    </location>
</feature>
<evidence type="ECO:0000256" key="2">
    <source>
        <dbReference type="ARBA" id="ARBA00007362"/>
    </source>
</evidence>
<dbReference type="SUPFAM" id="SSF103481">
    <property type="entry name" value="Multidrug resistance efflux transporter EmrE"/>
    <property type="match status" value="2"/>
</dbReference>
<dbReference type="PANTHER" id="PTHR32322:SF2">
    <property type="entry name" value="EAMA DOMAIN-CONTAINING PROTEIN"/>
    <property type="match status" value="1"/>
</dbReference>
<dbReference type="PANTHER" id="PTHR32322">
    <property type="entry name" value="INNER MEMBRANE TRANSPORTER"/>
    <property type="match status" value="1"/>
</dbReference>
<evidence type="ECO:0000256" key="3">
    <source>
        <dbReference type="ARBA" id="ARBA00022692"/>
    </source>
</evidence>
<sequence length="340" mass="35979">MDPGAPLRCVRDDGAFGPDETSLRSRKTFHASLSAMRAGASENRLMSRNALLFAVMCLVWGLTWLPVKVGAAHVPPVFLAAARFSLAGVLMLLWAGRDVLAVPRQAWPRLIGTALLVNTGNYTLLFWGTAHATTGLAAIVNFATIPIYTLLASRMIEGNRITGRQLAAIGLGTLGLGFLFATRALGGLSASQGDPLEFWGLVAVAAGTLLYCFGAVLSRRIAGTMPTLTLAGWQTMIGGIGLTVIALLVEPIGLQQVQALVQWPVWPCVVFLVIGGSLMGFTIYMRLLRDWGAFRAGLYAFISPAIAVAVGVAALNEPFGWAEGIGALLMFGAAAIALRR</sequence>
<keyword evidence="3 6" id="KW-0812">Transmembrane</keyword>
<feature type="transmembrane region" description="Helical" evidence="6">
    <location>
        <begin position="73"/>
        <end position="95"/>
    </location>
</feature>
<name>A0A370L6K0_9HYPH</name>
<dbReference type="InterPro" id="IPR050638">
    <property type="entry name" value="AA-Vitamin_Transporters"/>
</dbReference>
<feature type="transmembrane region" description="Helical" evidence="6">
    <location>
        <begin position="321"/>
        <end position="338"/>
    </location>
</feature>
<feature type="transmembrane region" description="Helical" evidence="6">
    <location>
        <begin position="107"/>
        <end position="128"/>
    </location>
</feature>
<dbReference type="InterPro" id="IPR037185">
    <property type="entry name" value="EmrE-like"/>
</dbReference>
<evidence type="ECO:0000256" key="6">
    <source>
        <dbReference type="SAM" id="Phobius"/>
    </source>
</evidence>
<evidence type="ECO:0000313" key="8">
    <source>
        <dbReference type="EMBL" id="RDJ25375.1"/>
    </source>
</evidence>
<dbReference type="EMBL" id="QQTP01000005">
    <property type="protein sequence ID" value="RDJ25375.1"/>
    <property type="molecule type" value="Genomic_DNA"/>
</dbReference>
<feature type="domain" description="EamA" evidence="7">
    <location>
        <begin position="50"/>
        <end position="180"/>
    </location>
</feature>
<feature type="domain" description="EamA" evidence="7">
    <location>
        <begin position="199"/>
        <end position="337"/>
    </location>
</feature>
<keyword evidence="4 6" id="KW-1133">Transmembrane helix</keyword>
<dbReference type="OrthoDB" id="20414at2"/>
<evidence type="ECO:0000259" key="7">
    <source>
        <dbReference type="Pfam" id="PF00892"/>
    </source>
</evidence>
<feature type="transmembrane region" description="Helical" evidence="6">
    <location>
        <begin position="165"/>
        <end position="186"/>
    </location>
</feature>
<feature type="transmembrane region" description="Helical" evidence="6">
    <location>
        <begin position="296"/>
        <end position="315"/>
    </location>
</feature>
<protein>
    <submittedName>
        <fullName evidence="8">EamA family transporter</fullName>
    </submittedName>
</protein>
<keyword evidence="5 6" id="KW-0472">Membrane</keyword>
<dbReference type="Proteomes" id="UP000255207">
    <property type="component" value="Unassembled WGS sequence"/>
</dbReference>
<evidence type="ECO:0000256" key="4">
    <source>
        <dbReference type="ARBA" id="ARBA00022989"/>
    </source>
</evidence>
<evidence type="ECO:0000256" key="5">
    <source>
        <dbReference type="ARBA" id="ARBA00023136"/>
    </source>
</evidence>
<organism evidence="8 9">
    <name type="scientific">Bosea caraganae</name>
    <dbReference type="NCBI Taxonomy" id="2763117"/>
    <lineage>
        <taxon>Bacteria</taxon>
        <taxon>Pseudomonadati</taxon>
        <taxon>Pseudomonadota</taxon>
        <taxon>Alphaproteobacteria</taxon>
        <taxon>Hyphomicrobiales</taxon>
        <taxon>Boseaceae</taxon>
        <taxon>Bosea</taxon>
    </lineage>
</organism>
<feature type="transmembrane region" description="Helical" evidence="6">
    <location>
        <begin position="134"/>
        <end position="153"/>
    </location>
</feature>
<reference evidence="9" key="1">
    <citation type="submission" date="2018-07" db="EMBL/GenBank/DDBJ databases">
        <authorList>
            <person name="Safronova V.I."/>
            <person name="Chirak E.R."/>
            <person name="Sazanova A.L."/>
        </authorList>
    </citation>
    <scope>NUCLEOTIDE SEQUENCE [LARGE SCALE GENOMIC DNA]</scope>
    <source>
        <strain evidence="9">RCAM04685</strain>
    </source>
</reference>
<feature type="transmembrane region" description="Helical" evidence="6">
    <location>
        <begin position="50"/>
        <end position="67"/>
    </location>
</feature>